<organism evidence="2 3">
    <name type="scientific">Petrolisthes cinctipes</name>
    <name type="common">Flat porcelain crab</name>
    <dbReference type="NCBI Taxonomy" id="88211"/>
    <lineage>
        <taxon>Eukaryota</taxon>
        <taxon>Metazoa</taxon>
        <taxon>Ecdysozoa</taxon>
        <taxon>Arthropoda</taxon>
        <taxon>Crustacea</taxon>
        <taxon>Multicrustacea</taxon>
        <taxon>Malacostraca</taxon>
        <taxon>Eumalacostraca</taxon>
        <taxon>Eucarida</taxon>
        <taxon>Decapoda</taxon>
        <taxon>Pleocyemata</taxon>
        <taxon>Anomura</taxon>
        <taxon>Galatheoidea</taxon>
        <taxon>Porcellanidae</taxon>
        <taxon>Petrolisthes</taxon>
    </lineage>
</organism>
<gene>
    <name evidence="2" type="ORF">Pcinc_010194</name>
</gene>
<evidence type="ECO:0000313" key="3">
    <source>
        <dbReference type="Proteomes" id="UP001286313"/>
    </source>
</evidence>
<keyword evidence="3" id="KW-1185">Reference proteome</keyword>
<protein>
    <submittedName>
        <fullName evidence="2">Uncharacterized protein</fullName>
    </submittedName>
</protein>
<comment type="caution">
    <text evidence="2">The sequence shown here is derived from an EMBL/GenBank/DDBJ whole genome shotgun (WGS) entry which is preliminary data.</text>
</comment>
<evidence type="ECO:0000256" key="1">
    <source>
        <dbReference type="SAM" id="MobiDB-lite"/>
    </source>
</evidence>
<feature type="compositionally biased region" description="Basic residues" evidence="1">
    <location>
        <begin position="97"/>
        <end position="111"/>
    </location>
</feature>
<reference evidence="2" key="1">
    <citation type="submission" date="2023-10" db="EMBL/GenBank/DDBJ databases">
        <title>Genome assemblies of two species of porcelain crab, Petrolisthes cinctipes and Petrolisthes manimaculis (Anomura: Porcellanidae).</title>
        <authorList>
            <person name="Angst P."/>
        </authorList>
    </citation>
    <scope>NUCLEOTIDE SEQUENCE</scope>
    <source>
        <strain evidence="2">PB745_01</strain>
        <tissue evidence="2">Gill</tissue>
    </source>
</reference>
<dbReference type="AlphaFoldDB" id="A0AAE1G5X2"/>
<feature type="region of interest" description="Disordered" evidence="1">
    <location>
        <begin position="92"/>
        <end position="111"/>
    </location>
</feature>
<proteinExistence type="predicted"/>
<evidence type="ECO:0000313" key="2">
    <source>
        <dbReference type="EMBL" id="KAK3885602.1"/>
    </source>
</evidence>
<name>A0AAE1G5X2_PETCI</name>
<dbReference type="EMBL" id="JAWQEG010000786">
    <property type="protein sequence ID" value="KAK3885602.1"/>
    <property type="molecule type" value="Genomic_DNA"/>
</dbReference>
<accession>A0AAE1G5X2</accession>
<dbReference type="Proteomes" id="UP001286313">
    <property type="component" value="Unassembled WGS sequence"/>
</dbReference>
<sequence>MEEAVAFVYSLSDDEDATAIDMTLEPPDDGAESDGDVLSEDIVDVDENIMLLGPKLLDKPPHIELSNRNTCLEPCLSMSSPIGLQPQVELAEATSQTRKRMKPPKKRLKKTHEWKKCGLEQSSNEKQSLVGYNKVPNRRLFWSRKADTNNPAVMQCGMKSTDLKPLLGACM</sequence>